<reference evidence="2" key="2">
    <citation type="submission" date="2015-07" db="EMBL/GenBank/DDBJ databases">
        <title>Contrasting host-pathogen interactions and genome evolution in two generalist and specialist microsporidian pathogens of mosquitoes.</title>
        <authorList>
            <consortium name="The Broad Institute Genomics Platform"/>
            <consortium name="The Broad Institute Genome Sequencing Center for Infectious Disease"/>
            <person name="Cuomo C.A."/>
            <person name="Sanscrainte N.D."/>
            <person name="Goldberg J.M."/>
            <person name="Heiman D."/>
            <person name="Young S."/>
            <person name="Zeng Q."/>
            <person name="Becnel J.J."/>
            <person name="Birren B.W."/>
        </authorList>
    </citation>
    <scope>NUCLEOTIDE SEQUENCE [LARGE SCALE GENOMIC DNA]</scope>
    <source>
        <strain evidence="2">USNM 41457</strain>
    </source>
</reference>
<sequence>MTEAHIQVSIPHEQQTVKLEKHDKLKLIPLDPKILSNVNIKKLSSDEKLFIFDIDNTLYKQANGMHENIVELITNYSKSIIDNEKEAVEKVGEYYQSYGVTVKGYLKEHPQKACLKKWAEAFDEKLQIEKYLRPDPDLQEILKNLKNTKNVRLWCLTNSSQNVGYRMLKSLDLLDHFDGMLHCAYNNHGDFMCKPQPQVYEFIVNLFGVKKSENVHVFEDRELNLNAPAKIGWNTHFITVDNHIKKVLTNLMVNL</sequence>
<comment type="caution">
    <text evidence="1">The sequence shown here is derived from an EMBL/GenBank/DDBJ whole genome shotgun (WGS) entry which is preliminary data.</text>
</comment>
<dbReference type="STRING" id="1003232.J9DFR1"/>
<dbReference type="InterPro" id="IPR036412">
    <property type="entry name" value="HAD-like_sf"/>
</dbReference>
<dbReference type="GO" id="GO:0008252">
    <property type="term" value="F:nucleotidase activity"/>
    <property type="evidence" value="ECO:0007669"/>
    <property type="project" value="TreeGrafter"/>
</dbReference>
<reference evidence="1 2" key="1">
    <citation type="submission" date="2011-08" db="EMBL/GenBank/DDBJ databases">
        <authorList>
            <person name="Liu Z.J."/>
            <person name="Shi F.L."/>
            <person name="Lu J.Q."/>
            <person name="Li M."/>
            <person name="Wang Z.L."/>
        </authorList>
    </citation>
    <scope>NUCLEOTIDE SEQUENCE [LARGE SCALE GENOMIC DNA]</scope>
    <source>
        <strain evidence="1 2">USNM 41457</strain>
    </source>
</reference>
<dbReference type="PANTHER" id="PTHR47438:SF1">
    <property type="entry name" value="PHOSPHATE METABOLISM PROTEIN 8-RELATED"/>
    <property type="match status" value="1"/>
</dbReference>
<dbReference type="InterPro" id="IPR023214">
    <property type="entry name" value="HAD_sf"/>
</dbReference>
<dbReference type="SFLD" id="SFLDS00003">
    <property type="entry name" value="Haloacid_Dehalogenase"/>
    <property type="match status" value="1"/>
</dbReference>
<name>J9DFR1_EDHAE</name>
<dbReference type="InParanoid" id="J9DFR1"/>
<dbReference type="InterPro" id="IPR052791">
    <property type="entry name" value="SSM1_domain"/>
</dbReference>
<dbReference type="OMA" id="FQQMFEP"/>
<dbReference type="VEuPathDB" id="MicrosporidiaDB:EDEG_00034"/>
<dbReference type="HOGENOM" id="CLU_059493_1_1_1"/>
<gene>
    <name evidence="1" type="ORF">EDEG_00034</name>
</gene>
<evidence type="ECO:0000313" key="1">
    <source>
        <dbReference type="EMBL" id="EJW01440.1"/>
    </source>
</evidence>
<dbReference type="Gene3D" id="3.40.50.1000">
    <property type="entry name" value="HAD superfamily/HAD-like"/>
    <property type="match status" value="1"/>
</dbReference>
<protein>
    <submittedName>
        <fullName evidence="1">Pyrimidine 5'-nucleotidase</fullName>
    </submittedName>
</protein>
<dbReference type="AlphaFoldDB" id="J9DFR1"/>
<proteinExistence type="predicted"/>
<evidence type="ECO:0000313" key="2">
    <source>
        <dbReference type="Proteomes" id="UP000003163"/>
    </source>
</evidence>
<keyword evidence="2" id="KW-1185">Reference proteome</keyword>
<dbReference type="Gene3D" id="1.10.150.450">
    <property type="match status" value="1"/>
</dbReference>
<dbReference type="Proteomes" id="UP000003163">
    <property type="component" value="Unassembled WGS sequence"/>
</dbReference>
<dbReference type="Pfam" id="PF00702">
    <property type="entry name" value="Hydrolase"/>
    <property type="match status" value="1"/>
</dbReference>
<organism evidence="1 2">
    <name type="scientific">Edhazardia aedis (strain USNM 41457)</name>
    <name type="common">Microsporidian parasite</name>
    <dbReference type="NCBI Taxonomy" id="1003232"/>
    <lineage>
        <taxon>Eukaryota</taxon>
        <taxon>Fungi</taxon>
        <taxon>Fungi incertae sedis</taxon>
        <taxon>Microsporidia</taxon>
        <taxon>Edhazardia</taxon>
    </lineage>
</organism>
<dbReference type="GO" id="GO:0006206">
    <property type="term" value="P:pyrimidine nucleobase metabolic process"/>
    <property type="evidence" value="ECO:0007669"/>
    <property type="project" value="TreeGrafter"/>
</dbReference>
<dbReference type="GO" id="GO:0009166">
    <property type="term" value="P:nucleotide catabolic process"/>
    <property type="evidence" value="ECO:0007669"/>
    <property type="project" value="TreeGrafter"/>
</dbReference>
<dbReference type="OrthoDB" id="2195201at2759"/>
<accession>J9DFR1</accession>
<dbReference type="SFLD" id="SFLDG01129">
    <property type="entry name" value="C1.5:_HAD__Beta-PGM__Phosphata"/>
    <property type="match status" value="1"/>
</dbReference>
<dbReference type="SUPFAM" id="SSF56784">
    <property type="entry name" value="HAD-like"/>
    <property type="match status" value="1"/>
</dbReference>
<dbReference type="EMBL" id="AFBI03000001">
    <property type="protein sequence ID" value="EJW01440.1"/>
    <property type="molecule type" value="Genomic_DNA"/>
</dbReference>
<dbReference type="PANTHER" id="PTHR47438">
    <property type="entry name" value="PHOSPHATE METABOLISM PROTEIN 8-RELATED"/>
    <property type="match status" value="1"/>
</dbReference>